<name>A0A918F5U6_AGRME</name>
<proteinExistence type="predicted"/>
<evidence type="ECO:0000313" key="1">
    <source>
        <dbReference type="EMBL" id="GGR11749.1"/>
    </source>
</evidence>
<reference evidence="1" key="2">
    <citation type="submission" date="2020-09" db="EMBL/GenBank/DDBJ databases">
        <authorList>
            <person name="Sun Q."/>
            <person name="Ohkuma M."/>
        </authorList>
    </citation>
    <scope>NUCLEOTIDE SEQUENCE</scope>
    <source>
        <strain evidence="1">JCM 3346</strain>
    </source>
</reference>
<protein>
    <submittedName>
        <fullName evidence="1">Uncharacterized protein</fullName>
    </submittedName>
</protein>
<comment type="caution">
    <text evidence="1">The sequence shown here is derived from an EMBL/GenBank/DDBJ whole genome shotgun (WGS) entry which is preliminary data.</text>
</comment>
<reference evidence="1" key="1">
    <citation type="journal article" date="2014" name="Int. J. Syst. Evol. Microbiol.">
        <title>Complete genome sequence of Corynebacterium casei LMG S-19264T (=DSM 44701T), isolated from a smear-ripened cheese.</title>
        <authorList>
            <consortium name="US DOE Joint Genome Institute (JGI-PGF)"/>
            <person name="Walter F."/>
            <person name="Albersmeier A."/>
            <person name="Kalinowski J."/>
            <person name="Ruckert C."/>
        </authorList>
    </citation>
    <scope>NUCLEOTIDE SEQUENCE</scope>
    <source>
        <strain evidence="1">JCM 3346</strain>
    </source>
</reference>
<evidence type="ECO:0000313" key="2">
    <source>
        <dbReference type="Proteomes" id="UP000610303"/>
    </source>
</evidence>
<dbReference type="AlphaFoldDB" id="A0A918F5U6"/>
<gene>
    <name evidence="1" type="ORF">GCM10010196_00150</name>
</gene>
<accession>A0A918F5U6</accession>
<sequence length="125" mass="14147">MQLDYSELPQLQGLYLEDSWVLKICRIGDRLVVHIDAVLTQAHPGYEAPNADEQHCYRRGEIVFELVRSLRWESDRLVRAAFDATGEPDLGSVDQFAQVDGSYVLAGDFGKISVKSEPPYFSLRT</sequence>
<keyword evidence="2" id="KW-1185">Reference proteome</keyword>
<dbReference type="Proteomes" id="UP000610303">
    <property type="component" value="Unassembled WGS sequence"/>
</dbReference>
<dbReference type="EMBL" id="BMRJ01000001">
    <property type="protein sequence ID" value="GGR11749.1"/>
    <property type="molecule type" value="Genomic_DNA"/>
</dbReference>
<organism evidence="1 2">
    <name type="scientific">Agromyces mediolanus</name>
    <name type="common">Corynebacterium mediolanum</name>
    <dbReference type="NCBI Taxonomy" id="41986"/>
    <lineage>
        <taxon>Bacteria</taxon>
        <taxon>Bacillati</taxon>
        <taxon>Actinomycetota</taxon>
        <taxon>Actinomycetes</taxon>
        <taxon>Micrococcales</taxon>
        <taxon>Microbacteriaceae</taxon>
        <taxon>Agromyces</taxon>
    </lineage>
</organism>